<dbReference type="AlphaFoldDB" id="A0AAV2E9R9"/>
<protein>
    <submittedName>
        <fullName evidence="1">Uncharacterized protein</fullName>
    </submittedName>
</protein>
<accession>A0AAV2E9R9</accession>
<organism evidence="1 2">
    <name type="scientific">Linum trigynum</name>
    <dbReference type="NCBI Taxonomy" id="586398"/>
    <lineage>
        <taxon>Eukaryota</taxon>
        <taxon>Viridiplantae</taxon>
        <taxon>Streptophyta</taxon>
        <taxon>Embryophyta</taxon>
        <taxon>Tracheophyta</taxon>
        <taxon>Spermatophyta</taxon>
        <taxon>Magnoliopsida</taxon>
        <taxon>eudicotyledons</taxon>
        <taxon>Gunneridae</taxon>
        <taxon>Pentapetalae</taxon>
        <taxon>rosids</taxon>
        <taxon>fabids</taxon>
        <taxon>Malpighiales</taxon>
        <taxon>Linaceae</taxon>
        <taxon>Linum</taxon>
    </lineage>
</organism>
<name>A0AAV2E9R9_9ROSI</name>
<dbReference type="Proteomes" id="UP001497516">
    <property type="component" value="Chromosome 4"/>
</dbReference>
<gene>
    <name evidence="1" type="ORF">LTRI10_LOCUS23588</name>
</gene>
<proteinExistence type="predicted"/>
<sequence>MGRLADLSSSLVAATKAKTEREEDLVVVMKEETSQGTVRGKNMFSRVYSRKARQKIVVPVVQEMVEPAIASTFDDVVELVVKLNVEDLESESIFVPEVMALLLIQLFKRWRSQSLRRLFMTWWS</sequence>
<evidence type="ECO:0000313" key="1">
    <source>
        <dbReference type="EMBL" id="CAL1382255.1"/>
    </source>
</evidence>
<evidence type="ECO:0000313" key="2">
    <source>
        <dbReference type="Proteomes" id="UP001497516"/>
    </source>
</evidence>
<keyword evidence="2" id="KW-1185">Reference proteome</keyword>
<dbReference type="EMBL" id="OZ034817">
    <property type="protein sequence ID" value="CAL1382255.1"/>
    <property type="molecule type" value="Genomic_DNA"/>
</dbReference>
<reference evidence="1 2" key="1">
    <citation type="submission" date="2024-04" db="EMBL/GenBank/DDBJ databases">
        <authorList>
            <person name="Fracassetti M."/>
        </authorList>
    </citation>
    <scope>NUCLEOTIDE SEQUENCE [LARGE SCALE GENOMIC DNA]</scope>
</reference>